<dbReference type="AlphaFoldDB" id="A0A4U8UUE1"/>
<evidence type="ECO:0000313" key="1">
    <source>
        <dbReference type="EMBL" id="TMS35797.1"/>
    </source>
</evidence>
<dbReference type="EMBL" id="AZBU02000001">
    <property type="protein sequence ID" value="TMS35797.1"/>
    <property type="molecule type" value="Genomic_DNA"/>
</dbReference>
<accession>A0A4U8UUE1</accession>
<name>A0A4U8UUE1_STECR</name>
<comment type="caution">
    <text evidence="1">The sequence shown here is derived from an EMBL/GenBank/DDBJ whole genome shotgun (WGS) entry which is preliminary data.</text>
</comment>
<evidence type="ECO:0000313" key="2">
    <source>
        <dbReference type="Proteomes" id="UP000298663"/>
    </source>
</evidence>
<dbReference type="Proteomes" id="UP000298663">
    <property type="component" value="Chromosome X"/>
</dbReference>
<dbReference type="EMBL" id="CM016762">
    <property type="protein sequence ID" value="TMS35797.1"/>
    <property type="molecule type" value="Genomic_DNA"/>
</dbReference>
<sequence length="71" mass="7806">MSDEESKANDARTTIISTKISVRDLVGRLEFSSHLCTFALIKQFVFTSLFDAHSIFGTSGSYKKTLASTTP</sequence>
<reference evidence="1 2" key="1">
    <citation type="journal article" date="2015" name="Genome Biol.">
        <title>Comparative genomics of Steinernema reveals deeply conserved gene regulatory networks.</title>
        <authorList>
            <person name="Dillman A.R."/>
            <person name="Macchietto M."/>
            <person name="Porter C.F."/>
            <person name="Rogers A."/>
            <person name="Williams B."/>
            <person name="Antoshechkin I."/>
            <person name="Lee M.M."/>
            <person name="Goodwin Z."/>
            <person name="Lu X."/>
            <person name="Lewis E.E."/>
            <person name="Goodrich-Blair H."/>
            <person name="Stock S.P."/>
            <person name="Adams B.J."/>
            <person name="Sternberg P.W."/>
            <person name="Mortazavi A."/>
        </authorList>
    </citation>
    <scope>NUCLEOTIDE SEQUENCE [LARGE SCALE GENOMIC DNA]</scope>
    <source>
        <strain evidence="1 2">ALL</strain>
    </source>
</reference>
<proteinExistence type="predicted"/>
<organism evidence="1 2">
    <name type="scientific">Steinernema carpocapsae</name>
    <name type="common">Entomopathogenic nematode</name>
    <dbReference type="NCBI Taxonomy" id="34508"/>
    <lineage>
        <taxon>Eukaryota</taxon>
        <taxon>Metazoa</taxon>
        <taxon>Ecdysozoa</taxon>
        <taxon>Nematoda</taxon>
        <taxon>Chromadorea</taxon>
        <taxon>Rhabditida</taxon>
        <taxon>Tylenchina</taxon>
        <taxon>Panagrolaimomorpha</taxon>
        <taxon>Strongyloidoidea</taxon>
        <taxon>Steinernematidae</taxon>
        <taxon>Steinernema</taxon>
    </lineage>
</organism>
<reference evidence="1 2" key="2">
    <citation type="journal article" date="2019" name="G3 (Bethesda)">
        <title>Hybrid Assembly of the Genome of the Entomopathogenic Nematode Steinernema carpocapsae Identifies the X-Chromosome.</title>
        <authorList>
            <person name="Serra L."/>
            <person name="Macchietto M."/>
            <person name="Macias-Munoz A."/>
            <person name="McGill C.J."/>
            <person name="Rodriguez I.M."/>
            <person name="Rodriguez B."/>
            <person name="Murad R."/>
            <person name="Mortazavi A."/>
        </authorList>
    </citation>
    <scope>NUCLEOTIDE SEQUENCE [LARGE SCALE GENOMIC DNA]</scope>
    <source>
        <strain evidence="1 2">ALL</strain>
    </source>
</reference>
<protein>
    <submittedName>
        <fullName evidence="1">Uncharacterized protein</fullName>
    </submittedName>
</protein>
<keyword evidence="2" id="KW-1185">Reference proteome</keyword>
<gene>
    <name evidence="1" type="ORF">L596_003115</name>
</gene>